<protein>
    <submittedName>
        <fullName evidence="2">DUF3515 family protein</fullName>
    </submittedName>
</protein>
<evidence type="ECO:0000256" key="1">
    <source>
        <dbReference type="SAM" id="SignalP"/>
    </source>
</evidence>
<feature type="signal peptide" evidence="1">
    <location>
        <begin position="1"/>
        <end position="27"/>
    </location>
</feature>
<dbReference type="PROSITE" id="PS51318">
    <property type="entry name" value="TAT"/>
    <property type="match status" value="1"/>
</dbReference>
<evidence type="ECO:0000313" key="2">
    <source>
        <dbReference type="EMBL" id="XBM47489.1"/>
    </source>
</evidence>
<reference evidence="2" key="1">
    <citation type="submission" date="2024-05" db="EMBL/GenBank/DDBJ databases">
        <title>The Natural Products Discovery Center: Release of the First 8490 Sequenced Strains for Exploring Actinobacteria Biosynthetic Diversity.</title>
        <authorList>
            <person name="Kalkreuter E."/>
            <person name="Kautsar S.A."/>
            <person name="Yang D."/>
            <person name="Bader C.D."/>
            <person name="Teijaro C.N."/>
            <person name="Fluegel L."/>
            <person name="Davis C.M."/>
            <person name="Simpson J.R."/>
            <person name="Lauterbach L."/>
            <person name="Steele A.D."/>
            <person name="Gui C."/>
            <person name="Meng S."/>
            <person name="Li G."/>
            <person name="Viehrig K."/>
            <person name="Ye F."/>
            <person name="Su P."/>
            <person name="Kiefer A.F."/>
            <person name="Nichols A."/>
            <person name="Cepeda A.J."/>
            <person name="Yan W."/>
            <person name="Fan B."/>
            <person name="Jiang Y."/>
            <person name="Adhikari A."/>
            <person name="Zheng C.-J."/>
            <person name="Schuster L."/>
            <person name="Cowan T.M."/>
            <person name="Smanski M.J."/>
            <person name="Chevrette M.G."/>
            <person name="de Carvalho L.P.S."/>
            <person name="Shen B."/>
        </authorList>
    </citation>
    <scope>NUCLEOTIDE SEQUENCE</scope>
    <source>
        <strain evidence="2">NPDC080035</strain>
    </source>
</reference>
<name>A0AAU7GAF4_9MICO</name>
<dbReference type="RefSeq" id="WP_348787462.1">
    <property type="nucleotide sequence ID" value="NZ_CP157390.1"/>
</dbReference>
<sequence>MSSRRTAVSAVLATVLAVAALALTGCAPTVSLDAAADANDPGCAQISVRLPDSVAGKAQRETDAQATGAWGDPAAVLLRCGVPPLGPTTKPCVNVNDIDWVLMSDPAAKQVVYQTFGRTPATEVIIDHVSGASDAAVLPEFASAIATVKQTQKCLSTLDTSLTPTTTATPSPTPSK</sequence>
<dbReference type="EMBL" id="CP157390">
    <property type="protein sequence ID" value="XBM47489.1"/>
    <property type="molecule type" value="Genomic_DNA"/>
</dbReference>
<keyword evidence="1" id="KW-0732">Signal</keyword>
<proteinExistence type="predicted"/>
<dbReference type="PROSITE" id="PS51257">
    <property type="entry name" value="PROKAR_LIPOPROTEIN"/>
    <property type="match status" value="1"/>
</dbReference>
<dbReference type="AlphaFoldDB" id="A0AAU7GAF4"/>
<dbReference type="InterPro" id="IPR021903">
    <property type="entry name" value="DUF3515"/>
</dbReference>
<gene>
    <name evidence="2" type="ORF">AAME72_15585</name>
</gene>
<dbReference type="InterPro" id="IPR006311">
    <property type="entry name" value="TAT_signal"/>
</dbReference>
<accession>A0AAU7GAF4</accession>
<organism evidence="2">
    <name type="scientific">Leifsonia sp. NPDC080035</name>
    <dbReference type="NCBI Taxonomy" id="3143936"/>
    <lineage>
        <taxon>Bacteria</taxon>
        <taxon>Bacillati</taxon>
        <taxon>Actinomycetota</taxon>
        <taxon>Actinomycetes</taxon>
        <taxon>Micrococcales</taxon>
        <taxon>Microbacteriaceae</taxon>
        <taxon>Leifsonia</taxon>
    </lineage>
</organism>
<feature type="chain" id="PRO_5043975030" evidence="1">
    <location>
        <begin position="28"/>
        <end position="176"/>
    </location>
</feature>
<dbReference type="Pfam" id="PF12028">
    <property type="entry name" value="DUF3515"/>
    <property type="match status" value="1"/>
</dbReference>